<name>A0ACB9AGZ0_CICIN</name>
<accession>A0ACB9AGZ0</accession>
<evidence type="ECO:0000313" key="2">
    <source>
        <dbReference type="Proteomes" id="UP001055811"/>
    </source>
</evidence>
<comment type="caution">
    <text evidence="1">The sequence shown here is derived from an EMBL/GenBank/DDBJ whole genome shotgun (WGS) entry which is preliminary data.</text>
</comment>
<reference evidence="2" key="1">
    <citation type="journal article" date="2022" name="Mol. Ecol. Resour.">
        <title>The genomes of chicory, endive, great burdock and yacon provide insights into Asteraceae palaeo-polyploidization history and plant inulin production.</title>
        <authorList>
            <person name="Fan W."/>
            <person name="Wang S."/>
            <person name="Wang H."/>
            <person name="Wang A."/>
            <person name="Jiang F."/>
            <person name="Liu H."/>
            <person name="Zhao H."/>
            <person name="Xu D."/>
            <person name="Zhang Y."/>
        </authorList>
    </citation>
    <scope>NUCLEOTIDE SEQUENCE [LARGE SCALE GENOMIC DNA]</scope>
    <source>
        <strain evidence="2">cv. Punajuju</strain>
    </source>
</reference>
<dbReference type="Proteomes" id="UP001055811">
    <property type="component" value="Linkage Group LG07"/>
</dbReference>
<protein>
    <submittedName>
        <fullName evidence="1">Uncharacterized protein</fullName>
    </submittedName>
</protein>
<gene>
    <name evidence="1" type="ORF">L2E82_38684</name>
</gene>
<dbReference type="EMBL" id="CM042015">
    <property type="protein sequence ID" value="KAI3709006.1"/>
    <property type="molecule type" value="Genomic_DNA"/>
</dbReference>
<sequence length="132" mass="15461">MPWENEDQLDLQFGQLAVEILQKGFMLYASKIVAYYTRSYVQIGIKAEWRNHQGPLLANVLGRYQWLTFLIRDLSTSWLECDPGPIFTPETFELPDGVRGEFFWITNIALVPSSLKSAPNENMQYDIRKKRW</sequence>
<proteinExistence type="predicted"/>
<reference evidence="1 2" key="2">
    <citation type="journal article" date="2022" name="Mol. Ecol. Resour.">
        <title>The genomes of chicory, endive, great burdock and yacon provide insights into Asteraceae paleo-polyploidization history and plant inulin production.</title>
        <authorList>
            <person name="Fan W."/>
            <person name="Wang S."/>
            <person name="Wang H."/>
            <person name="Wang A."/>
            <person name="Jiang F."/>
            <person name="Liu H."/>
            <person name="Zhao H."/>
            <person name="Xu D."/>
            <person name="Zhang Y."/>
        </authorList>
    </citation>
    <scope>NUCLEOTIDE SEQUENCE [LARGE SCALE GENOMIC DNA]</scope>
    <source>
        <strain evidence="2">cv. Punajuju</strain>
        <tissue evidence="1">Leaves</tissue>
    </source>
</reference>
<evidence type="ECO:0000313" key="1">
    <source>
        <dbReference type="EMBL" id="KAI3709006.1"/>
    </source>
</evidence>
<keyword evidence="2" id="KW-1185">Reference proteome</keyword>
<organism evidence="1 2">
    <name type="scientific">Cichorium intybus</name>
    <name type="common">Chicory</name>
    <dbReference type="NCBI Taxonomy" id="13427"/>
    <lineage>
        <taxon>Eukaryota</taxon>
        <taxon>Viridiplantae</taxon>
        <taxon>Streptophyta</taxon>
        <taxon>Embryophyta</taxon>
        <taxon>Tracheophyta</taxon>
        <taxon>Spermatophyta</taxon>
        <taxon>Magnoliopsida</taxon>
        <taxon>eudicotyledons</taxon>
        <taxon>Gunneridae</taxon>
        <taxon>Pentapetalae</taxon>
        <taxon>asterids</taxon>
        <taxon>campanulids</taxon>
        <taxon>Asterales</taxon>
        <taxon>Asteraceae</taxon>
        <taxon>Cichorioideae</taxon>
        <taxon>Cichorieae</taxon>
        <taxon>Cichoriinae</taxon>
        <taxon>Cichorium</taxon>
    </lineage>
</organism>